<comment type="caution">
    <text evidence="3">The sequence shown here is derived from an EMBL/GenBank/DDBJ whole genome shotgun (WGS) entry which is preliminary data.</text>
</comment>
<name>A0A4R2RKL2_9FIRM</name>
<dbReference type="AlphaFoldDB" id="A0A4R2RKL2"/>
<feature type="compositionally biased region" description="Pro residues" evidence="1">
    <location>
        <begin position="216"/>
        <end position="228"/>
    </location>
</feature>
<keyword evidence="2" id="KW-1133">Transmembrane helix</keyword>
<proteinExistence type="predicted"/>
<organism evidence="3 4">
    <name type="scientific">Heliophilum fasciatum</name>
    <dbReference type="NCBI Taxonomy" id="35700"/>
    <lineage>
        <taxon>Bacteria</taxon>
        <taxon>Bacillati</taxon>
        <taxon>Bacillota</taxon>
        <taxon>Clostridia</taxon>
        <taxon>Eubacteriales</taxon>
        <taxon>Heliobacteriaceae</taxon>
        <taxon>Heliophilum</taxon>
    </lineage>
</organism>
<protein>
    <submittedName>
        <fullName evidence="3">Uncharacterized protein</fullName>
    </submittedName>
</protein>
<feature type="region of interest" description="Disordered" evidence="1">
    <location>
        <begin position="208"/>
        <end position="228"/>
    </location>
</feature>
<feature type="transmembrane region" description="Helical" evidence="2">
    <location>
        <begin position="60"/>
        <end position="85"/>
    </location>
</feature>
<evidence type="ECO:0000256" key="1">
    <source>
        <dbReference type="SAM" id="MobiDB-lite"/>
    </source>
</evidence>
<dbReference type="OrthoDB" id="2082652at2"/>
<dbReference type="RefSeq" id="WP_131919629.1">
    <property type="nucleotide sequence ID" value="NZ_JAOQNU010000017.1"/>
</dbReference>
<dbReference type="Proteomes" id="UP000294813">
    <property type="component" value="Unassembled WGS sequence"/>
</dbReference>
<keyword evidence="4" id="KW-1185">Reference proteome</keyword>
<reference evidence="3 4" key="1">
    <citation type="submission" date="2019-03" db="EMBL/GenBank/DDBJ databases">
        <title>Genomic Encyclopedia of Type Strains, Phase IV (KMG-IV): sequencing the most valuable type-strain genomes for metagenomic binning, comparative biology and taxonomic classification.</title>
        <authorList>
            <person name="Goeker M."/>
        </authorList>
    </citation>
    <scope>NUCLEOTIDE SEQUENCE [LARGE SCALE GENOMIC DNA]</scope>
    <source>
        <strain evidence="3 4">DSM 11170</strain>
    </source>
</reference>
<accession>A0A4R2RKL2</accession>
<sequence length="228" mass="26270">MQQSRAKKVVRRRRRKIANPFRLFLFFLLSLLCVVLIVLGIFLLYLYLQPTTYWQIHANAYYQGLVQVVLYLSAMLISLLLWQFFFEKVAKRPPLNSQGYWKIKTFFIVMAIAMIFEITMIAIHGYNTYYAYLDAGHPTYGEGRFVGREEDDLRLEMDGRVVSLRIPPQMELPTLHWQDRLAFDYGAKTQTLGRLELIPPELPPALAVPSFSPTRSAPPGPSGLPSIP</sequence>
<feature type="transmembrane region" description="Helical" evidence="2">
    <location>
        <begin position="106"/>
        <end position="126"/>
    </location>
</feature>
<evidence type="ECO:0000313" key="3">
    <source>
        <dbReference type="EMBL" id="TCP63464.1"/>
    </source>
</evidence>
<evidence type="ECO:0000256" key="2">
    <source>
        <dbReference type="SAM" id="Phobius"/>
    </source>
</evidence>
<dbReference type="EMBL" id="SLXT01000018">
    <property type="protein sequence ID" value="TCP63464.1"/>
    <property type="molecule type" value="Genomic_DNA"/>
</dbReference>
<evidence type="ECO:0000313" key="4">
    <source>
        <dbReference type="Proteomes" id="UP000294813"/>
    </source>
</evidence>
<keyword evidence="2" id="KW-0472">Membrane</keyword>
<feature type="transmembrane region" description="Helical" evidence="2">
    <location>
        <begin position="21"/>
        <end position="48"/>
    </location>
</feature>
<gene>
    <name evidence="3" type="ORF">EDD73_1187</name>
</gene>
<keyword evidence="2" id="KW-0812">Transmembrane</keyword>